<dbReference type="OrthoDB" id="1633742at2"/>
<dbReference type="RefSeq" id="WP_126307564.1">
    <property type="nucleotide sequence ID" value="NZ_AP018449.1"/>
</dbReference>
<dbReference type="AlphaFoldDB" id="A0A348AI00"/>
<dbReference type="EMBL" id="AP018449">
    <property type="protein sequence ID" value="BBB90698.1"/>
    <property type="molecule type" value="Genomic_DNA"/>
</dbReference>
<proteinExistence type="predicted"/>
<evidence type="ECO:0000313" key="1">
    <source>
        <dbReference type="EMBL" id="BBB90698.1"/>
    </source>
</evidence>
<reference evidence="1 2" key="1">
    <citation type="journal article" date="2018" name="Int. J. Syst. Evol. Microbiol.">
        <title>Methylomusa anaerophila gen. nov., sp. nov., an anaerobic methanol-utilizing bacterium isolated from a microbial fuel cell.</title>
        <authorList>
            <person name="Amano N."/>
            <person name="Yamamuro A."/>
            <person name="Miyahara M."/>
            <person name="Kouzuma A."/>
            <person name="Abe T."/>
            <person name="Watanabe K."/>
        </authorList>
    </citation>
    <scope>NUCLEOTIDE SEQUENCE [LARGE SCALE GENOMIC DNA]</scope>
    <source>
        <strain evidence="1 2">MMFC1</strain>
    </source>
</reference>
<dbReference type="PANTHER" id="PTHR47197">
    <property type="entry name" value="PROTEIN NIRF"/>
    <property type="match status" value="1"/>
</dbReference>
<keyword evidence="2" id="KW-1185">Reference proteome</keyword>
<dbReference type="SUPFAM" id="SSF50969">
    <property type="entry name" value="YVTN repeat-like/Quinoprotein amine dehydrogenase"/>
    <property type="match status" value="1"/>
</dbReference>
<evidence type="ECO:0000313" key="2">
    <source>
        <dbReference type="Proteomes" id="UP000276437"/>
    </source>
</evidence>
<organism evidence="1 2">
    <name type="scientific">Methylomusa anaerophila</name>
    <dbReference type="NCBI Taxonomy" id="1930071"/>
    <lineage>
        <taxon>Bacteria</taxon>
        <taxon>Bacillati</taxon>
        <taxon>Bacillota</taxon>
        <taxon>Negativicutes</taxon>
        <taxon>Selenomonadales</taxon>
        <taxon>Sporomusaceae</taxon>
        <taxon>Methylomusa</taxon>
    </lineage>
</organism>
<dbReference type="Proteomes" id="UP000276437">
    <property type="component" value="Chromosome"/>
</dbReference>
<dbReference type="PANTHER" id="PTHR47197:SF3">
    <property type="entry name" value="DIHYDRO-HEME D1 DEHYDROGENASE"/>
    <property type="match status" value="1"/>
</dbReference>
<dbReference type="InterPro" id="IPR051200">
    <property type="entry name" value="Host-pathogen_enzymatic-act"/>
</dbReference>
<protein>
    <recommendedName>
        <fullName evidence="3">Lactonase, 7-bladed beta-propeller</fullName>
    </recommendedName>
</protein>
<dbReference type="Gene3D" id="2.130.10.10">
    <property type="entry name" value="YVTN repeat-like/Quinoprotein amine dehydrogenase"/>
    <property type="match status" value="2"/>
</dbReference>
<dbReference type="InterPro" id="IPR011044">
    <property type="entry name" value="Quino_amine_DH_bsu"/>
</dbReference>
<dbReference type="InterPro" id="IPR015943">
    <property type="entry name" value="WD40/YVTN_repeat-like_dom_sf"/>
</dbReference>
<sequence>MGTTAYKLLVIDGASHTLLAVDGPSGKILHELSFPPDYTPTDIAVNIECTRAYLPAASTSGNNVIFAVDLKDYSLSRLSISIPYPAQFTLSPDNDYTAAYLTDPAGTLYRLDLKTMTLAGLGTPGTKASCVGLATDNTALYSAWEHESGGTVAVFSLQGRLVWQRDVAGIPTNIILDSGRCLLVPFTNTAFTGEGVVLFNIARKNLTTPTVITVQCPSCPSGLAAYPCHAAVPPDGKTAYIASEDSSSVIVLDLASARIIDRFVIGRSISRLYLIPDSHLAIASSNLFGDLCCIDLNCGELLSVTATNRQLLSYIAVLPAGEPS</sequence>
<evidence type="ECO:0008006" key="3">
    <source>
        <dbReference type="Google" id="ProtNLM"/>
    </source>
</evidence>
<accession>A0A348AI00</accession>
<name>A0A348AI00_9FIRM</name>
<gene>
    <name evidence="1" type="ORF">MAMMFC1_01359</name>
</gene>
<dbReference type="KEGG" id="mana:MAMMFC1_01359"/>